<accession>A0ACB9N4E1</accession>
<dbReference type="Proteomes" id="UP001057402">
    <property type="component" value="Chromosome 8"/>
</dbReference>
<evidence type="ECO:0000313" key="1">
    <source>
        <dbReference type="EMBL" id="KAI4331050.1"/>
    </source>
</evidence>
<dbReference type="EMBL" id="CM042887">
    <property type="protein sequence ID" value="KAI4331050.1"/>
    <property type="molecule type" value="Genomic_DNA"/>
</dbReference>
<comment type="caution">
    <text evidence="1">The sequence shown here is derived from an EMBL/GenBank/DDBJ whole genome shotgun (WGS) entry which is preliminary data.</text>
</comment>
<sequence>MGCSQKLLDDLCAAREYGDYLVVERPHFFVGLVGLDLAFHWPLCLVNLAGILGSKPWFLTTCLVYGVSLVTSMAAILPELMWSSKASDNLLMVYSPFFGFGVLAMLRGLLPRHRKTPSAAGGSKPFISKEKEGLRYKMKVSATSRSMSFFPFHLQTRNFVSLYRHYLTWIGMDSDYTEMIDLFVFLGASGNKEVCYFLF</sequence>
<name>A0ACB9N4E1_9MYRT</name>
<organism evidence="1 2">
    <name type="scientific">Melastoma candidum</name>
    <dbReference type="NCBI Taxonomy" id="119954"/>
    <lineage>
        <taxon>Eukaryota</taxon>
        <taxon>Viridiplantae</taxon>
        <taxon>Streptophyta</taxon>
        <taxon>Embryophyta</taxon>
        <taxon>Tracheophyta</taxon>
        <taxon>Spermatophyta</taxon>
        <taxon>Magnoliopsida</taxon>
        <taxon>eudicotyledons</taxon>
        <taxon>Gunneridae</taxon>
        <taxon>Pentapetalae</taxon>
        <taxon>rosids</taxon>
        <taxon>malvids</taxon>
        <taxon>Myrtales</taxon>
        <taxon>Melastomataceae</taxon>
        <taxon>Melastomatoideae</taxon>
        <taxon>Melastomateae</taxon>
        <taxon>Melastoma</taxon>
    </lineage>
</organism>
<proteinExistence type="predicted"/>
<reference evidence="2" key="1">
    <citation type="journal article" date="2023" name="Front. Plant Sci.">
        <title>Chromosomal-level genome assembly of Melastoma candidum provides insights into trichome evolution.</title>
        <authorList>
            <person name="Zhong Y."/>
            <person name="Wu W."/>
            <person name="Sun C."/>
            <person name="Zou P."/>
            <person name="Liu Y."/>
            <person name="Dai S."/>
            <person name="Zhou R."/>
        </authorList>
    </citation>
    <scope>NUCLEOTIDE SEQUENCE [LARGE SCALE GENOMIC DNA]</scope>
</reference>
<protein>
    <submittedName>
        <fullName evidence="1">Uncharacterized protein</fullName>
    </submittedName>
</protein>
<gene>
    <name evidence="1" type="ORF">MLD38_029278</name>
</gene>
<keyword evidence="2" id="KW-1185">Reference proteome</keyword>
<evidence type="ECO:0000313" key="2">
    <source>
        <dbReference type="Proteomes" id="UP001057402"/>
    </source>
</evidence>